<keyword evidence="5 7" id="KW-1133">Transmembrane helix</keyword>
<dbReference type="EMBL" id="MTZV01000001">
    <property type="protein sequence ID" value="PCE28921.1"/>
    <property type="molecule type" value="Genomic_DNA"/>
</dbReference>
<comment type="similarity">
    <text evidence="2">Belongs to the DoxX family.</text>
</comment>
<protein>
    <recommendedName>
        <fullName evidence="10">Inner membrane protein YphA</fullName>
    </recommendedName>
</protein>
<dbReference type="OrthoDB" id="9792760at2"/>
<dbReference type="PANTHER" id="PTHR33452">
    <property type="entry name" value="OXIDOREDUCTASE CATD-RELATED"/>
    <property type="match status" value="1"/>
</dbReference>
<dbReference type="RefSeq" id="WP_096716623.1">
    <property type="nucleotide sequence ID" value="NZ_MTZV01000001.1"/>
</dbReference>
<dbReference type="Proteomes" id="UP000218022">
    <property type="component" value="Unassembled WGS sequence"/>
</dbReference>
<evidence type="ECO:0000256" key="2">
    <source>
        <dbReference type="ARBA" id="ARBA00006679"/>
    </source>
</evidence>
<evidence type="ECO:0008006" key="10">
    <source>
        <dbReference type="Google" id="ProtNLM"/>
    </source>
</evidence>
<comment type="caution">
    <text evidence="8">The sequence shown here is derived from an EMBL/GenBank/DDBJ whole genome shotgun (WGS) entry which is preliminary data.</text>
</comment>
<dbReference type="InterPro" id="IPR032808">
    <property type="entry name" value="DoxX"/>
</dbReference>
<comment type="subcellular location">
    <subcellularLocation>
        <location evidence="1">Cell membrane</location>
        <topology evidence="1">Multi-pass membrane protein</topology>
    </subcellularLocation>
</comment>
<evidence type="ECO:0000256" key="4">
    <source>
        <dbReference type="ARBA" id="ARBA00022692"/>
    </source>
</evidence>
<evidence type="ECO:0000256" key="6">
    <source>
        <dbReference type="ARBA" id="ARBA00023136"/>
    </source>
</evidence>
<dbReference type="AlphaFoldDB" id="A0A2A4F6A4"/>
<organism evidence="8 9">
    <name type="scientific">Paraburkholderia acidicola</name>
    <dbReference type="NCBI Taxonomy" id="1912599"/>
    <lineage>
        <taxon>Bacteria</taxon>
        <taxon>Pseudomonadati</taxon>
        <taxon>Pseudomonadota</taxon>
        <taxon>Betaproteobacteria</taxon>
        <taxon>Burkholderiales</taxon>
        <taxon>Burkholderiaceae</taxon>
        <taxon>Paraburkholderia</taxon>
    </lineage>
</organism>
<gene>
    <name evidence="8" type="ORF">BWP39_01620</name>
</gene>
<dbReference type="GO" id="GO:0005886">
    <property type="term" value="C:plasma membrane"/>
    <property type="evidence" value="ECO:0007669"/>
    <property type="project" value="UniProtKB-SubCell"/>
</dbReference>
<feature type="transmembrane region" description="Helical" evidence="7">
    <location>
        <begin position="80"/>
        <end position="102"/>
    </location>
</feature>
<evidence type="ECO:0000256" key="7">
    <source>
        <dbReference type="SAM" id="Phobius"/>
    </source>
</evidence>
<evidence type="ECO:0000256" key="3">
    <source>
        <dbReference type="ARBA" id="ARBA00022475"/>
    </source>
</evidence>
<evidence type="ECO:0000313" key="8">
    <source>
        <dbReference type="EMBL" id="PCE28921.1"/>
    </source>
</evidence>
<keyword evidence="4 7" id="KW-0812">Transmembrane</keyword>
<feature type="transmembrane region" description="Helical" evidence="7">
    <location>
        <begin position="114"/>
        <end position="135"/>
    </location>
</feature>
<feature type="transmembrane region" description="Helical" evidence="7">
    <location>
        <begin position="20"/>
        <end position="39"/>
    </location>
</feature>
<evidence type="ECO:0000313" key="9">
    <source>
        <dbReference type="Proteomes" id="UP000218022"/>
    </source>
</evidence>
<sequence>METNGLKVNAAGSDTSLGVARVLLAILFLVSGVLKVIGFDGMVGYATIKHLPFPTLSILVALAIEIGCGSLLAVGYKARWAALALIIFTLPTSFIFHPFWSVDAKQFDDQLYNFLKNISIIGGLLYVVVVGPGAVSLDARLKNGPK</sequence>
<keyword evidence="3" id="KW-1003">Cell membrane</keyword>
<name>A0A2A4F6A4_9BURK</name>
<dbReference type="InterPro" id="IPR051907">
    <property type="entry name" value="DoxX-like_oxidoreductase"/>
</dbReference>
<dbReference type="Pfam" id="PF07681">
    <property type="entry name" value="DoxX"/>
    <property type="match status" value="1"/>
</dbReference>
<keyword evidence="6 7" id="KW-0472">Membrane</keyword>
<reference evidence="8 9" key="1">
    <citation type="submission" date="2017-01" db="EMBL/GenBank/DDBJ databases">
        <title>Whole-Genome Shotgun Sequencing of Two beta-Proteobacterial Species in Search of the Bulgecin Biosynthetic Cluster.</title>
        <authorList>
            <person name="Horsman M.E."/>
            <person name="Marous D.R."/>
            <person name="Li R."/>
            <person name="Oliver R.A."/>
            <person name="Byun B."/>
            <person name="Emrich S.J."/>
            <person name="Boggess B."/>
            <person name="Townsend C.A."/>
            <person name="Mobashery S."/>
        </authorList>
    </citation>
    <scope>NUCLEOTIDE SEQUENCE [LARGE SCALE GENOMIC DNA]</scope>
    <source>
        <strain evidence="8 9">ATCC 31363</strain>
    </source>
</reference>
<accession>A0A2A4F6A4</accession>
<evidence type="ECO:0000256" key="5">
    <source>
        <dbReference type="ARBA" id="ARBA00022989"/>
    </source>
</evidence>
<feature type="transmembrane region" description="Helical" evidence="7">
    <location>
        <begin position="51"/>
        <end position="74"/>
    </location>
</feature>
<evidence type="ECO:0000256" key="1">
    <source>
        <dbReference type="ARBA" id="ARBA00004651"/>
    </source>
</evidence>
<proteinExistence type="inferred from homology"/>
<dbReference type="PANTHER" id="PTHR33452:SF1">
    <property type="entry name" value="INNER MEMBRANE PROTEIN YPHA-RELATED"/>
    <property type="match status" value="1"/>
</dbReference>